<sequence length="70" mass="8069">MQQHFYIADSEAVADAHELLTHYGENARSEAAARASRSRDVGNIVHFCRWRQIARLVEWMDSEDIDATLH</sequence>
<comment type="caution">
    <text evidence="1">The sequence shown here is derived from an EMBL/GenBank/DDBJ whole genome shotgun (WGS) entry which is preliminary data.</text>
</comment>
<proteinExistence type="predicted"/>
<keyword evidence="2" id="KW-1185">Reference proteome</keyword>
<gene>
    <name evidence="1" type="ORF">H6P80_12390</name>
</gene>
<reference evidence="1 2" key="1">
    <citation type="submission" date="2020-08" db="EMBL/GenBank/DDBJ databases">
        <title>Draft genome sequence of Parasphingopyxis sp. GrpM-11.</title>
        <authorList>
            <person name="Oh J."/>
            <person name="Roh D.-H."/>
        </authorList>
    </citation>
    <scope>NUCLEOTIDE SEQUENCE [LARGE SCALE GENOMIC DNA]</scope>
    <source>
        <strain evidence="1 2">GrpM-11</strain>
    </source>
</reference>
<name>A0A842HZ13_9SPHN</name>
<dbReference type="Proteomes" id="UP000564378">
    <property type="component" value="Unassembled WGS sequence"/>
</dbReference>
<dbReference type="RefSeq" id="WP_185801672.1">
    <property type="nucleotide sequence ID" value="NZ_JACJVJ010000002.1"/>
</dbReference>
<accession>A0A842HZ13</accession>
<evidence type="ECO:0000313" key="1">
    <source>
        <dbReference type="EMBL" id="MBC2778416.1"/>
    </source>
</evidence>
<evidence type="ECO:0000313" key="2">
    <source>
        <dbReference type="Proteomes" id="UP000564378"/>
    </source>
</evidence>
<protein>
    <submittedName>
        <fullName evidence="1">Uncharacterized protein</fullName>
    </submittedName>
</protein>
<dbReference type="AlphaFoldDB" id="A0A842HZ13"/>
<dbReference type="EMBL" id="JACJVJ010000002">
    <property type="protein sequence ID" value="MBC2778416.1"/>
    <property type="molecule type" value="Genomic_DNA"/>
</dbReference>
<organism evidence="1 2">
    <name type="scientific">Parasphingopyxis marina</name>
    <dbReference type="NCBI Taxonomy" id="2761622"/>
    <lineage>
        <taxon>Bacteria</taxon>
        <taxon>Pseudomonadati</taxon>
        <taxon>Pseudomonadota</taxon>
        <taxon>Alphaproteobacteria</taxon>
        <taxon>Sphingomonadales</taxon>
        <taxon>Sphingomonadaceae</taxon>
        <taxon>Parasphingopyxis</taxon>
    </lineage>
</organism>